<dbReference type="SUPFAM" id="SSF52980">
    <property type="entry name" value="Restriction endonuclease-like"/>
    <property type="match status" value="1"/>
</dbReference>
<keyword evidence="2" id="KW-0378">Hydrolase</keyword>
<dbReference type="RefSeq" id="WP_337693365.1">
    <property type="nucleotide sequence ID" value="NZ_JBBEGN010000001.1"/>
</dbReference>
<evidence type="ECO:0000313" key="3">
    <source>
        <dbReference type="Proteomes" id="UP001385809"/>
    </source>
</evidence>
<dbReference type="Gene3D" id="3.90.1570.10">
    <property type="entry name" value="tt1808, chain A"/>
    <property type="match status" value="1"/>
</dbReference>
<dbReference type="Proteomes" id="UP001385809">
    <property type="component" value="Unassembled WGS sequence"/>
</dbReference>
<feature type="domain" description="Putative restriction endonuclease" evidence="1">
    <location>
        <begin position="19"/>
        <end position="141"/>
    </location>
</feature>
<organism evidence="2 3">
    <name type="scientific">Actinomycetospora aurantiaca</name>
    <dbReference type="NCBI Taxonomy" id="3129233"/>
    <lineage>
        <taxon>Bacteria</taxon>
        <taxon>Bacillati</taxon>
        <taxon>Actinomycetota</taxon>
        <taxon>Actinomycetes</taxon>
        <taxon>Pseudonocardiales</taxon>
        <taxon>Pseudonocardiaceae</taxon>
        <taxon>Actinomycetospora</taxon>
    </lineage>
</organism>
<dbReference type="Pfam" id="PF05685">
    <property type="entry name" value="Uma2"/>
    <property type="match status" value="1"/>
</dbReference>
<keyword evidence="2" id="KW-0540">Nuclease</keyword>
<sequence>MRAVVPEALLAERRSRGLDRRDELWDGVLHMVPPPGDAHQGLSTELVMLLGPLAKRRGLVPRVETGLFRSGEDYRVPDQLYRLPDDGSSRGAEGAELVVEILSPQDETRAKLPWYDELGVREVLVIDPETRTATLYRAGRVAEPAYSEVLGVAFETIDGRLQLTWDGGEALV</sequence>
<accession>A0ABU8MJE4</accession>
<dbReference type="PANTHER" id="PTHR34107:SF4">
    <property type="entry name" value="SLL1222 PROTEIN"/>
    <property type="match status" value="1"/>
</dbReference>
<dbReference type="PANTHER" id="PTHR34107">
    <property type="entry name" value="SLL0198 PROTEIN-RELATED"/>
    <property type="match status" value="1"/>
</dbReference>
<comment type="caution">
    <text evidence="2">The sequence shown here is derived from an EMBL/GenBank/DDBJ whole genome shotgun (WGS) entry which is preliminary data.</text>
</comment>
<keyword evidence="2" id="KW-0255">Endonuclease</keyword>
<protein>
    <submittedName>
        <fullName evidence="2">Uma2 family endonuclease</fullName>
    </submittedName>
</protein>
<dbReference type="CDD" id="cd06260">
    <property type="entry name" value="DUF820-like"/>
    <property type="match status" value="1"/>
</dbReference>
<dbReference type="InterPro" id="IPR008538">
    <property type="entry name" value="Uma2"/>
</dbReference>
<dbReference type="EMBL" id="JBBEGN010000001">
    <property type="protein sequence ID" value="MEJ2866752.1"/>
    <property type="molecule type" value="Genomic_DNA"/>
</dbReference>
<evidence type="ECO:0000313" key="2">
    <source>
        <dbReference type="EMBL" id="MEJ2866752.1"/>
    </source>
</evidence>
<dbReference type="InterPro" id="IPR011335">
    <property type="entry name" value="Restrct_endonuc-II-like"/>
</dbReference>
<dbReference type="GO" id="GO:0004519">
    <property type="term" value="F:endonuclease activity"/>
    <property type="evidence" value="ECO:0007669"/>
    <property type="project" value="UniProtKB-KW"/>
</dbReference>
<keyword evidence="3" id="KW-1185">Reference proteome</keyword>
<proteinExistence type="predicted"/>
<gene>
    <name evidence="2" type="ORF">WCD74_03190</name>
</gene>
<reference evidence="2 3" key="1">
    <citation type="submission" date="2024-03" db="EMBL/GenBank/DDBJ databases">
        <title>Actinomycetospora sp. OC33-EN08, a novel actinomycete isolated from wild orchid (Aerides multiflora).</title>
        <authorList>
            <person name="Suriyachadkun C."/>
        </authorList>
    </citation>
    <scope>NUCLEOTIDE SEQUENCE [LARGE SCALE GENOMIC DNA]</scope>
    <source>
        <strain evidence="2 3">OC33-EN08</strain>
    </source>
</reference>
<dbReference type="InterPro" id="IPR012296">
    <property type="entry name" value="Nuclease_put_TT1808"/>
</dbReference>
<name>A0ABU8MJE4_9PSEU</name>
<evidence type="ECO:0000259" key="1">
    <source>
        <dbReference type="Pfam" id="PF05685"/>
    </source>
</evidence>